<dbReference type="Gene3D" id="3.20.20.70">
    <property type="entry name" value="Aldolase class I"/>
    <property type="match status" value="1"/>
</dbReference>
<accession>A0ABS4XJ98</accession>
<dbReference type="Pfam" id="PF00724">
    <property type="entry name" value="Oxidored_FMN"/>
    <property type="match status" value="1"/>
</dbReference>
<comment type="caution">
    <text evidence="7">The sequence shown here is derived from an EMBL/GenBank/DDBJ whole genome shotgun (WGS) entry which is preliminary data.</text>
</comment>
<evidence type="ECO:0000313" key="7">
    <source>
        <dbReference type="EMBL" id="MBP2388534.1"/>
    </source>
</evidence>
<gene>
    <name evidence="7" type="ORF">JOF47_004107</name>
</gene>
<evidence type="ECO:0000256" key="3">
    <source>
        <dbReference type="ARBA" id="ARBA00022643"/>
    </source>
</evidence>
<name>A0ABS4XJ98_9MICC</name>
<proteinExistence type="predicted"/>
<dbReference type="RefSeq" id="WP_210002218.1">
    <property type="nucleotide sequence ID" value="NZ_BAAAJY010000004.1"/>
</dbReference>
<evidence type="ECO:0000256" key="2">
    <source>
        <dbReference type="ARBA" id="ARBA00022630"/>
    </source>
</evidence>
<keyword evidence="5" id="KW-0560">Oxidoreductase</keyword>
<reference evidence="7 8" key="1">
    <citation type="submission" date="2021-03" db="EMBL/GenBank/DDBJ databases">
        <title>Sequencing the genomes of 1000 actinobacteria strains.</title>
        <authorList>
            <person name="Klenk H.-P."/>
        </authorList>
    </citation>
    <scope>NUCLEOTIDE SEQUENCE [LARGE SCALE GENOMIC DNA]</scope>
    <source>
        <strain evidence="7 8">DSM 15797</strain>
    </source>
</reference>
<feature type="domain" description="NADH:flavin oxidoreductase/NADH oxidase N-terminal" evidence="6">
    <location>
        <begin position="3"/>
        <end position="348"/>
    </location>
</feature>
<evidence type="ECO:0000313" key="8">
    <source>
        <dbReference type="Proteomes" id="UP001296993"/>
    </source>
</evidence>
<keyword evidence="4" id="KW-0521">NADP</keyword>
<evidence type="ECO:0000256" key="5">
    <source>
        <dbReference type="ARBA" id="ARBA00023002"/>
    </source>
</evidence>
<evidence type="ECO:0000256" key="1">
    <source>
        <dbReference type="ARBA" id="ARBA00001917"/>
    </source>
</evidence>
<sequence length="369" mass="38731">MSKLFAPATLGTPDGTGLELRNRTFLAPMCQYSITKRDGVPHAWQMTHLGARAAGGFALVYTEATAVTAQGRISDQDTGIWNDDQAEAWAPIVDFIHSQGAAAGIQLAHAGGKASTYAWLPGHTAAGQRGNLRPRDGGWETIGPSATDVLGLASPTAMTQEQIDASISDWAAAARRADAAGFDVVQIHAAHGYLIHQFLSPLTNTRTDAYGGSFENRTRYAREVITAVREAWPAHKPLAIRLSGDDWVQGGWSIADTARFALEAFGMGVGAFDLSSAGIGAYHGPSGPGFQVSLAAAVKAAVPGAFVTAVGLITEPAQAEQVLVTGAADGVSIGRAALKNPNWPAIAAAELGEPHENIPFPAQYWRANW</sequence>
<dbReference type="InterPro" id="IPR013785">
    <property type="entry name" value="Aldolase_TIM"/>
</dbReference>
<keyword evidence="3" id="KW-0288">FMN</keyword>
<dbReference type="InterPro" id="IPR001155">
    <property type="entry name" value="OxRdtase_FMN_N"/>
</dbReference>
<dbReference type="InterPro" id="IPR044152">
    <property type="entry name" value="YqjM-like"/>
</dbReference>
<evidence type="ECO:0000256" key="4">
    <source>
        <dbReference type="ARBA" id="ARBA00022857"/>
    </source>
</evidence>
<dbReference type="Proteomes" id="UP001296993">
    <property type="component" value="Unassembled WGS sequence"/>
</dbReference>
<evidence type="ECO:0000259" key="6">
    <source>
        <dbReference type="Pfam" id="PF00724"/>
    </source>
</evidence>
<comment type="cofactor">
    <cofactor evidence="1">
        <name>FMN</name>
        <dbReference type="ChEBI" id="CHEBI:58210"/>
    </cofactor>
</comment>
<protein>
    <submittedName>
        <fullName evidence="7">2,4-dienoyl-CoA reductase-like NADH-dependent reductase (Old Yellow Enzyme family)</fullName>
    </submittedName>
</protein>
<dbReference type="PANTHER" id="PTHR43303">
    <property type="entry name" value="NADPH DEHYDROGENASE C23G7.10C-RELATED"/>
    <property type="match status" value="1"/>
</dbReference>
<keyword evidence="2" id="KW-0285">Flavoprotein</keyword>
<dbReference type="SUPFAM" id="SSF51395">
    <property type="entry name" value="FMN-linked oxidoreductases"/>
    <property type="match status" value="1"/>
</dbReference>
<keyword evidence="8" id="KW-1185">Reference proteome</keyword>
<organism evidence="7 8">
    <name type="scientific">Paeniglutamicibacter kerguelensis</name>
    <dbReference type="NCBI Taxonomy" id="254788"/>
    <lineage>
        <taxon>Bacteria</taxon>
        <taxon>Bacillati</taxon>
        <taxon>Actinomycetota</taxon>
        <taxon>Actinomycetes</taxon>
        <taxon>Micrococcales</taxon>
        <taxon>Micrococcaceae</taxon>
        <taxon>Paeniglutamicibacter</taxon>
    </lineage>
</organism>
<dbReference type="PANTHER" id="PTHR43303:SF4">
    <property type="entry name" value="NADPH DEHYDROGENASE C23G7.10C-RELATED"/>
    <property type="match status" value="1"/>
</dbReference>
<dbReference type="EMBL" id="JAGIOF010000004">
    <property type="protein sequence ID" value="MBP2388534.1"/>
    <property type="molecule type" value="Genomic_DNA"/>
</dbReference>